<dbReference type="Proteomes" id="UP001055219">
    <property type="component" value="Unassembled WGS sequence"/>
</dbReference>
<evidence type="ECO:0008006" key="4">
    <source>
        <dbReference type="Google" id="ProtNLM"/>
    </source>
</evidence>
<dbReference type="RefSeq" id="XP_051361045.1">
    <property type="nucleotide sequence ID" value="XM_051507845.1"/>
</dbReference>
<proteinExistence type="predicted"/>
<gene>
    <name evidence="2" type="ORF">J7T54_000095</name>
</gene>
<evidence type="ECO:0000313" key="2">
    <source>
        <dbReference type="EMBL" id="KAI6780189.1"/>
    </source>
</evidence>
<reference evidence="2" key="2">
    <citation type="submission" date="2022-07" db="EMBL/GenBank/DDBJ databases">
        <authorList>
            <person name="Goncalves M.F.M."/>
            <person name="Hilario S."/>
            <person name="Van De Peer Y."/>
            <person name="Esteves A.C."/>
            <person name="Alves A."/>
        </authorList>
    </citation>
    <scope>NUCLEOTIDE SEQUENCE</scope>
    <source>
        <strain evidence="2">MUM 19.33</strain>
    </source>
</reference>
<evidence type="ECO:0000256" key="1">
    <source>
        <dbReference type="SAM" id="MobiDB-lite"/>
    </source>
</evidence>
<sequence length="72" mass="7834">MSEASQSPPTTAQTSTGSRRRSSGLMPAFEGLQNQKRSSDANLARRQSLSDQGPKPGFFGTFFHNNFGRNAK</sequence>
<feature type="compositionally biased region" description="Low complexity" evidence="1">
    <location>
        <begin position="57"/>
        <end position="72"/>
    </location>
</feature>
<feature type="compositionally biased region" description="Low complexity" evidence="1">
    <location>
        <begin position="1"/>
        <end position="17"/>
    </location>
</feature>
<dbReference type="GeneID" id="75826617"/>
<dbReference type="AlphaFoldDB" id="A0A9P9XYF3"/>
<reference evidence="2" key="1">
    <citation type="journal article" date="2021" name="J Fungi (Basel)">
        <title>Genomic and Metabolomic Analyses of the Marine Fungus Emericellopsis cladophorae: Insights into Saltwater Adaptability Mechanisms and Its Biosynthetic Potential.</title>
        <authorList>
            <person name="Goncalves M.F.M."/>
            <person name="Hilario S."/>
            <person name="Van de Peer Y."/>
            <person name="Esteves A.C."/>
            <person name="Alves A."/>
        </authorList>
    </citation>
    <scope>NUCLEOTIDE SEQUENCE</scope>
    <source>
        <strain evidence="2">MUM 19.33</strain>
    </source>
</reference>
<dbReference type="OrthoDB" id="4158609at2759"/>
<name>A0A9P9XYF3_9HYPO</name>
<keyword evidence="3" id="KW-1185">Reference proteome</keyword>
<evidence type="ECO:0000313" key="3">
    <source>
        <dbReference type="Proteomes" id="UP001055219"/>
    </source>
</evidence>
<feature type="region of interest" description="Disordered" evidence="1">
    <location>
        <begin position="1"/>
        <end position="72"/>
    </location>
</feature>
<accession>A0A9P9XYF3</accession>
<organism evidence="2 3">
    <name type="scientific">Emericellopsis cladophorae</name>
    <dbReference type="NCBI Taxonomy" id="2686198"/>
    <lineage>
        <taxon>Eukaryota</taxon>
        <taxon>Fungi</taxon>
        <taxon>Dikarya</taxon>
        <taxon>Ascomycota</taxon>
        <taxon>Pezizomycotina</taxon>
        <taxon>Sordariomycetes</taxon>
        <taxon>Hypocreomycetidae</taxon>
        <taxon>Hypocreales</taxon>
        <taxon>Bionectriaceae</taxon>
        <taxon>Emericellopsis</taxon>
    </lineage>
</organism>
<comment type="caution">
    <text evidence="2">The sequence shown here is derived from an EMBL/GenBank/DDBJ whole genome shotgun (WGS) entry which is preliminary data.</text>
</comment>
<protein>
    <recommendedName>
        <fullName evidence="4">Conidiation-specific protein 8</fullName>
    </recommendedName>
</protein>
<dbReference type="EMBL" id="JAGIXG020000036">
    <property type="protein sequence ID" value="KAI6780189.1"/>
    <property type="molecule type" value="Genomic_DNA"/>
</dbReference>